<reference evidence="2 3" key="1">
    <citation type="journal article" date="2025" name="Int. J. Syst. Evol. Microbiol.">
        <title>Desulfovibrio falkowii sp. nov., Porphyromonas miyakawae sp. nov., Mediterraneibacter flintii sp. nov. and Owariibacterium komagatae gen. nov., sp. nov., isolated from human faeces.</title>
        <authorList>
            <person name="Hamaguchi T."/>
            <person name="Ohara M."/>
            <person name="Hisatomi A."/>
            <person name="Sekiguchi K."/>
            <person name="Takeda J.I."/>
            <person name="Ueyama J."/>
            <person name="Ito M."/>
            <person name="Nishiwaki H."/>
            <person name="Ogi T."/>
            <person name="Hirayama M."/>
            <person name="Ohkuma M."/>
            <person name="Sakamoto M."/>
            <person name="Ohno K."/>
        </authorList>
    </citation>
    <scope>NUCLEOTIDE SEQUENCE [LARGE SCALE GENOMIC DNA]</scope>
    <source>
        <strain evidence="2 3">13CB11C</strain>
    </source>
</reference>
<comment type="caution">
    <text evidence="2">The sequence shown here is derived from an EMBL/GenBank/DDBJ whole genome shotgun (WGS) entry which is preliminary data.</text>
</comment>
<evidence type="ECO:0000313" key="2">
    <source>
        <dbReference type="EMBL" id="GAB1251479.1"/>
    </source>
</evidence>
<keyword evidence="1" id="KW-0472">Membrane</keyword>
<keyword evidence="1" id="KW-0812">Transmembrane</keyword>
<gene>
    <name evidence="2" type="ORF">Tsumi_05830</name>
</gene>
<proteinExistence type="predicted"/>
<protein>
    <submittedName>
        <fullName evidence="2">Uncharacterized protein</fullName>
    </submittedName>
</protein>
<sequence>MIVIISLVIVGIAVLLLSIGILIKKDGKFPSGHVEDIEALRKKGIQCAHKELNEAAFRPSLKDLIEENK</sequence>
<dbReference type="EMBL" id="BAAFSF010000001">
    <property type="protein sequence ID" value="GAB1251479.1"/>
    <property type="molecule type" value="Genomic_DNA"/>
</dbReference>
<dbReference type="RefSeq" id="WP_411915288.1">
    <property type="nucleotide sequence ID" value="NZ_BAAFSF010000001.1"/>
</dbReference>
<evidence type="ECO:0000313" key="3">
    <source>
        <dbReference type="Proteomes" id="UP001628220"/>
    </source>
</evidence>
<dbReference type="Proteomes" id="UP001628220">
    <property type="component" value="Unassembled WGS sequence"/>
</dbReference>
<evidence type="ECO:0000256" key="1">
    <source>
        <dbReference type="SAM" id="Phobius"/>
    </source>
</evidence>
<organism evidence="2 3">
    <name type="scientific">Porphyromonas miyakawae</name>
    <dbReference type="NCBI Taxonomy" id="3137470"/>
    <lineage>
        <taxon>Bacteria</taxon>
        <taxon>Pseudomonadati</taxon>
        <taxon>Bacteroidota</taxon>
        <taxon>Bacteroidia</taxon>
        <taxon>Bacteroidales</taxon>
        <taxon>Porphyromonadaceae</taxon>
        <taxon>Porphyromonas</taxon>
    </lineage>
</organism>
<name>A0ABQ0E1A0_9PORP</name>
<accession>A0ABQ0E1A0</accession>
<feature type="transmembrane region" description="Helical" evidence="1">
    <location>
        <begin position="6"/>
        <end position="23"/>
    </location>
</feature>
<keyword evidence="1" id="KW-1133">Transmembrane helix</keyword>
<keyword evidence="3" id="KW-1185">Reference proteome</keyword>